<keyword evidence="6 8" id="KW-1133">Transmembrane helix</keyword>
<keyword evidence="4" id="KW-1003">Cell membrane</keyword>
<dbReference type="AlphaFoldDB" id="A0A4Q9REN8"/>
<keyword evidence="7 8" id="KW-0472">Membrane</keyword>
<sequence>MSSGVGLSVLASFMFGVLYYYSTLLSPLSGEAVFAWRMLLTFPFVTLFIVSSGDWGLVGTLLGRIRRRPVLLLPLLLSGFLLAVQLWLFMWAPLHGRGLQVSLGYFMLPLSMVLVGFLVYREHLSRLQKLAVICAAVGVCNELWQVGSFAWESLVVALGYPLYFVLRRRLGTDHLGGLWFDMLLILPLVFYVLASGGAVGELFSEHPKLYGLVPLLGAISALALVSYILASRMLSFALFGLLGYVEPVLLVLVALLLGEVIAPHEWLTYVPIWLAVALLVMEGVLHLRARRRQIPGQ</sequence>
<proteinExistence type="inferred from homology"/>
<dbReference type="EMBL" id="QJUP01000003">
    <property type="protein sequence ID" value="TBU98948.1"/>
    <property type="molecule type" value="Genomic_DNA"/>
</dbReference>
<feature type="transmembrane region" description="Helical" evidence="8">
    <location>
        <begin position="102"/>
        <end position="120"/>
    </location>
</feature>
<feature type="transmembrane region" description="Helical" evidence="8">
    <location>
        <begin position="70"/>
        <end position="90"/>
    </location>
</feature>
<dbReference type="GO" id="GO:0005886">
    <property type="term" value="C:plasma membrane"/>
    <property type="evidence" value="ECO:0007669"/>
    <property type="project" value="UniProtKB-SubCell"/>
</dbReference>
<feature type="transmembrane region" description="Helical" evidence="8">
    <location>
        <begin position="269"/>
        <end position="287"/>
    </location>
</feature>
<comment type="subcellular location">
    <subcellularLocation>
        <location evidence="1">Cell membrane</location>
        <topology evidence="1">Multi-pass membrane protein</topology>
    </subcellularLocation>
</comment>
<dbReference type="OrthoDB" id="3250831at2"/>
<reference evidence="9 10" key="1">
    <citation type="submission" date="2018-06" db="EMBL/GenBank/DDBJ databases">
        <title>Three novel Pseudomonas species isolated from symptomatic oak.</title>
        <authorList>
            <person name="Bueno-Gonzalez V."/>
            <person name="Brady C."/>
        </authorList>
    </citation>
    <scope>NUCLEOTIDE SEQUENCE [LARGE SCALE GENOMIC DNA]</scope>
    <source>
        <strain evidence="9 10">P17C</strain>
    </source>
</reference>
<accession>A0A4Q9REN8</accession>
<keyword evidence="5 8" id="KW-0812">Transmembrane</keyword>
<feature type="transmembrane region" description="Helical" evidence="8">
    <location>
        <begin position="236"/>
        <end position="257"/>
    </location>
</feature>
<gene>
    <name evidence="9" type="primary">rarD</name>
    <name evidence="9" type="ORF">DNJ96_04375</name>
</gene>
<feature type="transmembrane region" description="Helical" evidence="8">
    <location>
        <begin position="5"/>
        <end position="22"/>
    </location>
</feature>
<comment type="similarity">
    <text evidence="2">Belongs to the EamA transporter family.</text>
</comment>
<evidence type="ECO:0000313" key="10">
    <source>
        <dbReference type="Proteomes" id="UP000292639"/>
    </source>
</evidence>
<evidence type="ECO:0000256" key="4">
    <source>
        <dbReference type="ARBA" id="ARBA00022475"/>
    </source>
</evidence>
<keyword evidence="3" id="KW-0813">Transport</keyword>
<name>A0A4Q9REN8_9GAMM</name>
<keyword evidence="10" id="KW-1185">Reference proteome</keyword>
<feature type="transmembrane region" description="Helical" evidence="8">
    <location>
        <begin position="178"/>
        <end position="203"/>
    </location>
</feature>
<dbReference type="SUPFAM" id="SSF103481">
    <property type="entry name" value="Multidrug resistance efflux transporter EmrE"/>
    <property type="match status" value="1"/>
</dbReference>
<evidence type="ECO:0000256" key="7">
    <source>
        <dbReference type="ARBA" id="ARBA00023136"/>
    </source>
</evidence>
<evidence type="ECO:0000256" key="5">
    <source>
        <dbReference type="ARBA" id="ARBA00022692"/>
    </source>
</evidence>
<feature type="transmembrane region" description="Helical" evidence="8">
    <location>
        <begin position="209"/>
        <end position="229"/>
    </location>
</feature>
<feature type="transmembrane region" description="Helical" evidence="8">
    <location>
        <begin position="34"/>
        <end position="58"/>
    </location>
</feature>
<protein>
    <submittedName>
        <fullName evidence="9">EamA family transporter RarD</fullName>
    </submittedName>
</protein>
<dbReference type="NCBIfam" id="TIGR00688">
    <property type="entry name" value="rarD"/>
    <property type="match status" value="1"/>
</dbReference>
<evidence type="ECO:0000256" key="2">
    <source>
        <dbReference type="ARBA" id="ARBA00007362"/>
    </source>
</evidence>
<dbReference type="InterPro" id="IPR004626">
    <property type="entry name" value="RarD"/>
</dbReference>
<dbReference type="InterPro" id="IPR037185">
    <property type="entry name" value="EmrE-like"/>
</dbReference>
<evidence type="ECO:0000256" key="3">
    <source>
        <dbReference type="ARBA" id="ARBA00022448"/>
    </source>
</evidence>
<comment type="caution">
    <text evidence="9">The sequence shown here is derived from an EMBL/GenBank/DDBJ whole genome shotgun (WGS) entry which is preliminary data.</text>
</comment>
<evidence type="ECO:0000256" key="6">
    <source>
        <dbReference type="ARBA" id="ARBA00022989"/>
    </source>
</evidence>
<dbReference type="Proteomes" id="UP000292639">
    <property type="component" value="Unassembled WGS sequence"/>
</dbReference>
<organism evidence="9 10">
    <name type="scientific">Stutzerimonas kirkiae</name>
    <dbReference type="NCBI Taxonomy" id="2211392"/>
    <lineage>
        <taxon>Bacteria</taxon>
        <taxon>Pseudomonadati</taxon>
        <taxon>Pseudomonadota</taxon>
        <taxon>Gammaproteobacteria</taxon>
        <taxon>Pseudomonadales</taxon>
        <taxon>Pseudomonadaceae</taxon>
        <taxon>Stutzerimonas</taxon>
    </lineage>
</organism>
<evidence type="ECO:0000313" key="9">
    <source>
        <dbReference type="EMBL" id="TBU98948.1"/>
    </source>
</evidence>
<evidence type="ECO:0000256" key="8">
    <source>
        <dbReference type="SAM" id="Phobius"/>
    </source>
</evidence>
<evidence type="ECO:0000256" key="1">
    <source>
        <dbReference type="ARBA" id="ARBA00004651"/>
    </source>
</evidence>